<keyword evidence="1" id="KW-0805">Transcription regulation</keyword>
<gene>
    <name evidence="6" type="ORF">HLY00_5257</name>
</gene>
<comment type="caution">
    <text evidence="6">The sequence shown here is derived from an EMBL/GenBank/DDBJ whole genome shotgun (WGS) entry which is preliminary data.</text>
</comment>
<dbReference type="PANTHER" id="PTHR30055:SF238">
    <property type="entry name" value="MYCOFACTOCIN BIOSYNTHESIS TRANSCRIPTIONAL REGULATOR MFTR-RELATED"/>
    <property type="match status" value="1"/>
</dbReference>
<feature type="domain" description="HTH tetR-type" evidence="5">
    <location>
        <begin position="15"/>
        <end position="75"/>
    </location>
</feature>
<keyword evidence="3" id="KW-0804">Transcription</keyword>
<protein>
    <submittedName>
        <fullName evidence="6">Transcriptional regulator, AcrR family</fullName>
    </submittedName>
</protein>
<keyword evidence="7" id="KW-1185">Reference proteome</keyword>
<dbReference type="Gene3D" id="1.10.357.10">
    <property type="entry name" value="Tetracycline Repressor, domain 2"/>
    <property type="match status" value="1"/>
</dbReference>
<reference evidence="6 7" key="1">
    <citation type="submission" date="2020-05" db="EMBL/GenBank/DDBJ databases">
        <title>Draft genome sequence of Mycobacterium hippocampi DL, isolated from European seabass, Dicentrarchus labrax, reared in fish farms.</title>
        <authorList>
            <person name="Stathopoulou P."/>
            <person name="Asimakis E."/>
            <person name="Tzokas K."/>
            <person name="Batargias C."/>
            <person name="Tsiamis G."/>
        </authorList>
    </citation>
    <scope>NUCLEOTIDE SEQUENCE [LARGE SCALE GENOMIC DNA]</scope>
    <source>
        <strain evidence="6 7">DL</strain>
    </source>
</reference>
<dbReference type="InterPro" id="IPR050109">
    <property type="entry name" value="HTH-type_TetR-like_transc_reg"/>
</dbReference>
<proteinExistence type="predicted"/>
<keyword evidence="2 4" id="KW-0238">DNA-binding</keyword>
<dbReference type="AlphaFoldDB" id="A0A850PZX7"/>
<dbReference type="SUPFAM" id="SSF46689">
    <property type="entry name" value="Homeodomain-like"/>
    <property type="match status" value="1"/>
</dbReference>
<dbReference type="Gene3D" id="1.10.10.60">
    <property type="entry name" value="Homeodomain-like"/>
    <property type="match status" value="1"/>
</dbReference>
<evidence type="ECO:0000256" key="2">
    <source>
        <dbReference type="ARBA" id="ARBA00023125"/>
    </source>
</evidence>
<dbReference type="GO" id="GO:0003700">
    <property type="term" value="F:DNA-binding transcription factor activity"/>
    <property type="evidence" value="ECO:0007669"/>
    <property type="project" value="TreeGrafter"/>
</dbReference>
<name>A0A850PZX7_9MYCO</name>
<dbReference type="InterPro" id="IPR041347">
    <property type="entry name" value="MftR_C"/>
</dbReference>
<sequence length="202" mass="21677">MDATGPENGRARSKRATRNALRAAVLALARDRGLAAVTVDEIAAHAGVSTRTFFNYFDTKEDAAVIDVLALDPDDLAAFAVAKDRTTAWAELSALVTANIDRAHRDDPNLLQYMQLQSVDRALQAHQVGRFSSFLRELANATAQRLGQRVRDRLTAELMAGSSVTAVRVGLEQWAAVGGRGRPGTHVGRALAVFDPAFGPPS</sequence>
<accession>A0A850PZX7</accession>
<dbReference type="RefSeq" id="WP_178361483.1">
    <property type="nucleotide sequence ID" value="NZ_JABFYL010000048.1"/>
</dbReference>
<dbReference type="Pfam" id="PF17754">
    <property type="entry name" value="TetR_C_14"/>
    <property type="match status" value="1"/>
</dbReference>
<dbReference type="PANTHER" id="PTHR30055">
    <property type="entry name" value="HTH-TYPE TRANSCRIPTIONAL REGULATOR RUTR"/>
    <property type="match status" value="1"/>
</dbReference>
<evidence type="ECO:0000256" key="3">
    <source>
        <dbReference type="ARBA" id="ARBA00023163"/>
    </source>
</evidence>
<dbReference type="Pfam" id="PF00440">
    <property type="entry name" value="TetR_N"/>
    <property type="match status" value="1"/>
</dbReference>
<dbReference type="Proteomes" id="UP000570517">
    <property type="component" value="Unassembled WGS sequence"/>
</dbReference>
<evidence type="ECO:0000259" key="5">
    <source>
        <dbReference type="PROSITE" id="PS50977"/>
    </source>
</evidence>
<evidence type="ECO:0000256" key="4">
    <source>
        <dbReference type="PROSITE-ProRule" id="PRU00335"/>
    </source>
</evidence>
<dbReference type="GO" id="GO:0000976">
    <property type="term" value="F:transcription cis-regulatory region binding"/>
    <property type="evidence" value="ECO:0007669"/>
    <property type="project" value="TreeGrafter"/>
</dbReference>
<dbReference type="InterPro" id="IPR001647">
    <property type="entry name" value="HTH_TetR"/>
</dbReference>
<feature type="DNA-binding region" description="H-T-H motif" evidence="4">
    <location>
        <begin position="38"/>
        <end position="57"/>
    </location>
</feature>
<evidence type="ECO:0000313" key="6">
    <source>
        <dbReference type="EMBL" id="NVN53285.1"/>
    </source>
</evidence>
<dbReference type="InterPro" id="IPR009057">
    <property type="entry name" value="Homeodomain-like_sf"/>
</dbReference>
<evidence type="ECO:0000256" key="1">
    <source>
        <dbReference type="ARBA" id="ARBA00023015"/>
    </source>
</evidence>
<dbReference type="PROSITE" id="PS50977">
    <property type="entry name" value="HTH_TETR_2"/>
    <property type="match status" value="1"/>
</dbReference>
<dbReference type="EMBL" id="JABFYL010000048">
    <property type="protein sequence ID" value="NVN53285.1"/>
    <property type="molecule type" value="Genomic_DNA"/>
</dbReference>
<organism evidence="6 7">
    <name type="scientific">Mycolicibacterium hippocampi</name>
    <dbReference type="NCBI Taxonomy" id="659824"/>
    <lineage>
        <taxon>Bacteria</taxon>
        <taxon>Bacillati</taxon>
        <taxon>Actinomycetota</taxon>
        <taxon>Actinomycetes</taxon>
        <taxon>Mycobacteriales</taxon>
        <taxon>Mycobacteriaceae</taxon>
        <taxon>Mycolicibacterium</taxon>
    </lineage>
</organism>
<evidence type="ECO:0000313" key="7">
    <source>
        <dbReference type="Proteomes" id="UP000570517"/>
    </source>
</evidence>